<evidence type="ECO:0000313" key="2">
    <source>
        <dbReference type="EMBL" id="GAA1827960.1"/>
    </source>
</evidence>
<reference evidence="2 3" key="1">
    <citation type="journal article" date="2019" name="Int. J. Syst. Evol. Microbiol.">
        <title>The Global Catalogue of Microorganisms (GCM) 10K type strain sequencing project: providing services to taxonomists for standard genome sequencing and annotation.</title>
        <authorList>
            <consortium name="The Broad Institute Genomics Platform"/>
            <consortium name="The Broad Institute Genome Sequencing Center for Infectious Disease"/>
            <person name="Wu L."/>
            <person name="Ma J."/>
        </authorList>
    </citation>
    <scope>NUCLEOTIDE SEQUENCE [LARGE SCALE GENOMIC DNA]</scope>
    <source>
        <strain evidence="2 3">JCM 16009</strain>
    </source>
</reference>
<comment type="caution">
    <text evidence="2">The sequence shown here is derived from an EMBL/GenBank/DDBJ whole genome shotgun (WGS) entry which is preliminary data.</text>
</comment>
<gene>
    <name evidence="2" type="ORF">GCM10009836_02110</name>
</gene>
<dbReference type="PANTHER" id="PTHR30011">
    <property type="entry name" value="ALKANESULFONATE MONOOXYGENASE-RELATED"/>
    <property type="match status" value="1"/>
</dbReference>
<feature type="domain" description="Luciferase-like" evidence="1">
    <location>
        <begin position="11"/>
        <end position="233"/>
    </location>
</feature>
<dbReference type="InterPro" id="IPR051260">
    <property type="entry name" value="Diverse_substr_monoxygenases"/>
</dbReference>
<dbReference type="Gene3D" id="3.20.20.30">
    <property type="entry name" value="Luciferase-like domain"/>
    <property type="match status" value="1"/>
</dbReference>
<evidence type="ECO:0000313" key="3">
    <source>
        <dbReference type="Proteomes" id="UP001500449"/>
    </source>
</evidence>
<protein>
    <submittedName>
        <fullName evidence="2">LLM class F420-dependent oxidoreductase</fullName>
    </submittedName>
</protein>
<dbReference type="RefSeq" id="WP_344411586.1">
    <property type="nucleotide sequence ID" value="NZ_BAAAQK010000001.1"/>
</dbReference>
<dbReference type="PANTHER" id="PTHR30011:SF32">
    <property type="entry name" value="CONSERVED PROTEIN"/>
    <property type="match status" value="1"/>
</dbReference>
<dbReference type="EMBL" id="BAAAQK010000001">
    <property type="protein sequence ID" value="GAA1827960.1"/>
    <property type="molecule type" value="Genomic_DNA"/>
</dbReference>
<dbReference type="Proteomes" id="UP001500449">
    <property type="component" value="Unassembled WGS sequence"/>
</dbReference>
<dbReference type="Pfam" id="PF00296">
    <property type="entry name" value="Bac_luciferase"/>
    <property type="match status" value="1"/>
</dbReference>
<name>A0ABN2MI99_9PSEU</name>
<dbReference type="InterPro" id="IPR019921">
    <property type="entry name" value="Lucif-like_OxRdtase_Rv2161c"/>
</dbReference>
<dbReference type="InterPro" id="IPR011251">
    <property type="entry name" value="Luciferase-like_dom"/>
</dbReference>
<dbReference type="SUPFAM" id="SSF51679">
    <property type="entry name" value="Bacterial luciferase-like"/>
    <property type="match status" value="1"/>
</dbReference>
<proteinExistence type="predicted"/>
<organism evidence="2 3">
    <name type="scientific">Pseudonocardia ailaonensis</name>
    <dbReference type="NCBI Taxonomy" id="367279"/>
    <lineage>
        <taxon>Bacteria</taxon>
        <taxon>Bacillati</taxon>
        <taxon>Actinomycetota</taxon>
        <taxon>Actinomycetes</taxon>
        <taxon>Pseudonocardiales</taxon>
        <taxon>Pseudonocardiaceae</taxon>
        <taxon>Pseudonocardia</taxon>
    </lineage>
</organism>
<dbReference type="NCBIfam" id="TIGR03619">
    <property type="entry name" value="F420_Rv2161c"/>
    <property type="match status" value="1"/>
</dbReference>
<keyword evidence="3" id="KW-1185">Reference proteome</keyword>
<evidence type="ECO:0000259" key="1">
    <source>
        <dbReference type="Pfam" id="PF00296"/>
    </source>
</evidence>
<accession>A0ABN2MI99</accession>
<dbReference type="InterPro" id="IPR036661">
    <property type="entry name" value="Luciferase-like_sf"/>
</dbReference>
<sequence>MKFWVGLPPLPADEGLKFAIRAEQVGFDGIAAADHATNPQVIDTPYPYAAGQGGKRFGKGKILNAPFVMIGAMAAATTTLRFTTVVLVVPLRHPILLAKEIATAARIAGGRMDLGVGIGWMREEFEALGIDPKTRARRMEEMLDIMQGLWRGEFVGSDTDLFDFAPNQVLPALDAPLPILMGGHQEAPLRRTAKMADGWVSAPCDYEEITRIVKLLGEYRREAGRDHLPFEVRMILSGRPDRAELDRLEEAGVTSVVVTPWIYTDQTESYTGLMDGLSRFGDTIQEWKA</sequence>